<dbReference type="NCBIfam" id="NF009911">
    <property type="entry name" value="PRK13371.1"/>
    <property type="match status" value="1"/>
</dbReference>
<dbReference type="Gene3D" id="3.40.1010.20">
    <property type="entry name" value="4-hydroxy-3-methylbut-2-enyl diphosphate reductase, catalytic domain"/>
    <property type="match status" value="2"/>
</dbReference>
<feature type="binding site" evidence="8">
    <location>
        <position position="386"/>
    </location>
    <ligand>
        <name>isopentenyl diphosphate</name>
        <dbReference type="ChEBI" id="CHEBI:128769"/>
    </ligand>
</feature>
<comment type="function">
    <text evidence="8">Catalyzes the conversion of 1-hydroxy-2-methyl-2-(E)-butenyl 4-diphosphate (HMBPP) into a mixture of isopentenyl diphosphate (IPP) and dimethylallyl diphosphate (DMAPP). Acts in the terminal step of the DOXP/MEP pathway for isoprenoid precursor biosynthesis.</text>
</comment>
<organism evidence="9 10">
    <name type="scientific">Akkermansia biwaensis</name>
    <dbReference type="NCBI Taxonomy" id="2946555"/>
    <lineage>
        <taxon>Bacteria</taxon>
        <taxon>Pseudomonadati</taxon>
        <taxon>Verrucomicrobiota</taxon>
        <taxon>Verrucomicrobiia</taxon>
        <taxon>Verrucomicrobiales</taxon>
        <taxon>Akkermansiaceae</taxon>
        <taxon>Akkermansia</taxon>
    </lineage>
</organism>
<reference evidence="9" key="1">
    <citation type="submission" date="2022-06" db="EMBL/GenBank/DDBJ databases">
        <title>Akkermansia biwalacus sp. nov., an anaerobic mucin-degrading bacterium isolated from human intestine.</title>
        <authorList>
            <person name="Kobayashi Y."/>
            <person name="Inoue S."/>
            <person name="Kawahara T."/>
            <person name="Kohda N."/>
        </authorList>
    </citation>
    <scope>NUCLEOTIDE SEQUENCE</scope>
    <source>
        <strain evidence="9">WON2089</strain>
    </source>
</reference>
<feature type="binding site" evidence="8">
    <location>
        <position position="185"/>
    </location>
    <ligand>
        <name>isopentenyl diphosphate</name>
        <dbReference type="ChEBI" id="CHEBI:128769"/>
    </ligand>
</feature>
<comment type="cofactor">
    <cofactor evidence="8">
        <name>[4Fe-4S] cluster</name>
        <dbReference type="ChEBI" id="CHEBI:49883"/>
    </cofactor>
    <text evidence="8">Binds 1 [4Fe-4S] cluster per subunit.</text>
</comment>
<comment type="pathway">
    <text evidence="6 8">Isoprenoid biosynthesis; isopentenyl diphosphate biosynthesis via DXP pathway; isopentenyl diphosphate from 1-deoxy-D-xylulose 5-phosphate: step 6/6.</text>
</comment>
<sequence>MEAVSMNQDSTRKARVNVRRAEVMELVEKEIQQHYQSELISHIRAAGNVYNLGHTEFFLAREFGFCNGVRRAIDIAYAARKVFPDRQIYLIGDIIHNPEVNRQLEGKGIKKLPWKHLDASYDQIVADDVVIVPAFGVPTSFMDALEEKGVQIVDTTCGDVMKVWKRVKNYASMGITSIIHGKATHEETSATASRALGEKGRGKYLVVYDLEDAAAVCDYILGKGSREAFMKRFEGCCSPGFDPDRDLEEVGIANQTTMLKTETQTLQKMIRDAIVQRDGDDDNFYVFDTICGATQDRQDALYDLLKNPLDVMFVVGGYNSSNTTHLVDIARKHVPTYFIESAESIKSIQYVDAFDTETREVRRMTTEPVVQNLGKSLKVGITAGASCPANLIEATILRIADLRK</sequence>
<evidence type="ECO:0000256" key="3">
    <source>
        <dbReference type="ARBA" id="ARBA00023002"/>
    </source>
</evidence>
<comment type="caution">
    <text evidence="8">Lacks conserved residue(s) required for the propagation of feature annotation.</text>
</comment>
<evidence type="ECO:0000256" key="5">
    <source>
        <dbReference type="ARBA" id="ARBA00023014"/>
    </source>
</evidence>
<dbReference type="InterPro" id="IPR003451">
    <property type="entry name" value="LytB/IspH"/>
</dbReference>
<feature type="binding site" evidence="8">
    <location>
        <position position="96"/>
    </location>
    <ligand>
        <name>(2E)-4-hydroxy-3-methylbut-2-enyl diphosphate</name>
        <dbReference type="ChEBI" id="CHEBI:128753"/>
    </ligand>
</feature>
<dbReference type="EMBL" id="AP025943">
    <property type="protein sequence ID" value="BDL42520.1"/>
    <property type="molecule type" value="Genomic_DNA"/>
</dbReference>
<feature type="binding site" evidence="8">
    <location>
        <position position="321"/>
    </location>
    <ligand>
        <name>isopentenyl diphosphate</name>
        <dbReference type="ChEBI" id="CHEBI:128769"/>
    </ligand>
</feature>
<dbReference type="CDD" id="cd13944">
    <property type="entry name" value="lytB_ispH"/>
    <property type="match status" value="1"/>
</dbReference>
<dbReference type="HAMAP" id="MF_00191">
    <property type="entry name" value="IspH"/>
    <property type="match status" value="1"/>
</dbReference>
<dbReference type="Gene3D" id="3.40.50.11270">
    <property type="match status" value="1"/>
</dbReference>
<comment type="catalytic activity">
    <reaction evidence="8">
        <text>isopentenyl diphosphate + 2 oxidized [2Fe-2S]-[ferredoxin] + H2O = (2E)-4-hydroxy-3-methylbut-2-enyl diphosphate + 2 reduced [2Fe-2S]-[ferredoxin] + 2 H(+)</text>
        <dbReference type="Rhea" id="RHEA:24488"/>
        <dbReference type="Rhea" id="RHEA-COMP:10000"/>
        <dbReference type="Rhea" id="RHEA-COMP:10001"/>
        <dbReference type="ChEBI" id="CHEBI:15377"/>
        <dbReference type="ChEBI" id="CHEBI:15378"/>
        <dbReference type="ChEBI" id="CHEBI:33737"/>
        <dbReference type="ChEBI" id="CHEBI:33738"/>
        <dbReference type="ChEBI" id="CHEBI:128753"/>
        <dbReference type="ChEBI" id="CHEBI:128769"/>
        <dbReference type="EC" id="1.17.7.4"/>
    </reaction>
</comment>
<dbReference type="EC" id="1.17.7.4" evidence="8"/>
<evidence type="ECO:0000256" key="8">
    <source>
        <dbReference type="HAMAP-Rule" id="MF_00191"/>
    </source>
</evidence>
<keyword evidence="2 8" id="KW-0479">Metal-binding</keyword>
<evidence type="ECO:0000256" key="2">
    <source>
        <dbReference type="ARBA" id="ARBA00022723"/>
    </source>
</evidence>
<keyword evidence="5 8" id="KW-0411">Iron-sulfur</keyword>
<feature type="binding site" evidence="8">
    <location>
        <position position="321"/>
    </location>
    <ligand>
        <name>dimethylallyl diphosphate</name>
        <dbReference type="ChEBI" id="CHEBI:57623"/>
    </ligand>
</feature>
<feature type="binding site" evidence="8">
    <location>
        <position position="256"/>
    </location>
    <ligand>
        <name>(2E)-4-hydroxy-3-methylbut-2-enyl diphosphate</name>
        <dbReference type="ChEBI" id="CHEBI:128753"/>
    </ligand>
</feature>
<feature type="binding site" evidence="8">
    <location>
        <position position="291"/>
    </location>
    <ligand>
        <name>[4Fe-4S] cluster</name>
        <dbReference type="ChEBI" id="CHEBI:49883"/>
    </ligand>
</feature>
<evidence type="ECO:0000256" key="4">
    <source>
        <dbReference type="ARBA" id="ARBA00023004"/>
    </source>
</evidence>
<feature type="binding site" evidence="8">
    <location>
        <position position="66"/>
    </location>
    <ligand>
        <name>[4Fe-4S] cluster</name>
        <dbReference type="ChEBI" id="CHEBI:49883"/>
    </ligand>
</feature>
<dbReference type="PANTHER" id="PTHR31619">
    <property type="entry name" value="4-HYDROXY-3-METHYLBUT-2-ENYL DIPHOSPHATE REDUCTASE, CHLOROPLASTIC"/>
    <property type="match status" value="1"/>
</dbReference>
<proteinExistence type="inferred from homology"/>
<feature type="binding site" evidence="8">
    <location>
        <position position="320"/>
    </location>
    <ligand>
        <name>isopentenyl diphosphate</name>
        <dbReference type="ChEBI" id="CHEBI:128769"/>
    </ligand>
</feature>
<evidence type="ECO:0000256" key="7">
    <source>
        <dbReference type="ARBA" id="ARBA00046314"/>
    </source>
</evidence>
<feature type="binding site" evidence="8">
    <location>
        <position position="320"/>
    </location>
    <ligand>
        <name>(2E)-4-hydroxy-3-methylbut-2-enyl diphosphate</name>
        <dbReference type="ChEBI" id="CHEBI:128753"/>
    </ligand>
</feature>
<feature type="binding site" evidence="8">
    <location>
        <position position="322"/>
    </location>
    <ligand>
        <name>(2E)-4-hydroxy-3-methylbut-2-enyl diphosphate</name>
        <dbReference type="ChEBI" id="CHEBI:128753"/>
    </ligand>
</feature>
<evidence type="ECO:0000313" key="9">
    <source>
        <dbReference type="EMBL" id="BDL42520.1"/>
    </source>
</evidence>
<feature type="binding site" evidence="8">
    <location>
        <position position="322"/>
    </location>
    <ligand>
        <name>isopentenyl diphosphate</name>
        <dbReference type="ChEBI" id="CHEBI:128769"/>
    </ligand>
</feature>
<feature type="binding site" evidence="8">
    <location>
        <position position="185"/>
    </location>
    <ligand>
        <name>dimethylallyl diphosphate</name>
        <dbReference type="ChEBI" id="CHEBI:57623"/>
    </ligand>
</feature>
<evidence type="ECO:0000256" key="6">
    <source>
        <dbReference type="ARBA" id="ARBA00046313"/>
    </source>
</evidence>
<keyword evidence="3 8" id="KW-0560">Oxidoreductase</keyword>
<dbReference type="NCBIfam" id="TIGR00216">
    <property type="entry name" value="ispH_lytB"/>
    <property type="match status" value="1"/>
</dbReference>
<dbReference type="Proteomes" id="UP001062263">
    <property type="component" value="Chromosome"/>
</dbReference>
<name>A0ABM7ZCV3_9BACT</name>
<dbReference type="Pfam" id="PF02401">
    <property type="entry name" value="LYTB"/>
    <property type="match status" value="1"/>
</dbReference>
<keyword evidence="4 8" id="KW-0408">Iron</keyword>
<feature type="binding site" evidence="8">
    <location>
        <position position="321"/>
    </location>
    <ligand>
        <name>(2E)-4-hydroxy-3-methylbut-2-enyl diphosphate</name>
        <dbReference type="ChEBI" id="CHEBI:128753"/>
    </ligand>
</feature>
<keyword evidence="10" id="KW-1185">Reference proteome</keyword>
<feature type="binding site" evidence="8">
    <location>
        <position position="96"/>
    </location>
    <ligand>
        <name>isopentenyl diphosphate</name>
        <dbReference type="ChEBI" id="CHEBI:128769"/>
    </ligand>
</feature>
<comment type="catalytic activity">
    <reaction evidence="8">
        <text>dimethylallyl diphosphate + 2 oxidized [2Fe-2S]-[ferredoxin] + H2O = (2E)-4-hydroxy-3-methylbut-2-enyl diphosphate + 2 reduced [2Fe-2S]-[ferredoxin] + 2 H(+)</text>
        <dbReference type="Rhea" id="RHEA:24825"/>
        <dbReference type="Rhea" id="RHEA-COMP:10000"/>
        <dbReference type="Rhea" id="RHEA-COMP:10001"/>
        <dbReference type="ChEBI" id="CHEBI:15377"/>
        <dbReference type="ChEBI" id="CHEBI:15378"/>
        <dbReference type="ChEBI" id="CHEBI:33737"/>
        <dbReference type="ChEBI" id="CHEBI:33738"/>
        <dbReference type="ChEBI" id="CHEBI:57623"/>
        <dbReference type="ChEBI" id="CHEBI:128753"/>
        <dbReference type="EC" id="1.17.7.4"/>
    </reaction>
</comment>
<accession>A0ABM7ZCV3</accession>
<protein>
    <recommendedName>
        <fullName evidence="8">4-hydroxy-3-methylbut-2-enyl diphosphate reductase</fullName>
        <shortName evidence="8">HMBPP reductase</shortName>
        <ecNumber evidence="8">1.17.7.4</ecNumber>
    </recommendedName>
</protein>
<feature type="binding site" evidence="8">
    <location>
        <position position="320"/>
    </location>
    <ligand>
        <name>dimethylallyl diphosphate</name>
        <dbReference type="ChEBI" id="CHEBI:57623"/>
    </ligand>
</feature>
<feature type="binding site" evidence="8">
    <location>
        <position position="96"/>
    </location>
    <ligand>
        <name>dimethylallyl diphosphate</name>
        <dbReference type="ChEBI" id="CHEBI:57623"/>
    </ligand>
</feature>
<feature type="binding site" evidence="8">
    <location>
        <position position="157"/>
    </location>
    <ligand>
        <name>[4Fe-4S] cluster</name>
        <dbReference type="ChEBI" id="CHEBI:49883"/>
    </ligand>
</feature>
<dbReference type="PANTHER" id="PTHR31619:SF5">
    <property type="entry name" value="4-HYDROXY-3-METHYLBUT-2-ENYL DIPHOSPHATE REDUCTASE, CHLOROPLASTIC"/>
    <property type="match status" value="1"/>
</dbReference>
<gene>
    <name evidence="8 9" type="primary">ispH</name>
    <name evidence="9" type="ORF">Abiwalacus_00940</name>
</gene>
<evidence type="ECO:0000256" key="1">
    <source>
        <dbReference type="ARBA" id="ARBA00022485"/>
    </source>
</evidence>
<feature type="binding site" evidence="8">
    <location>
        <position position="322"/>
    </location>
    <ligand>
        <name>dimethylallyl diphosphate</name>
        <dbReference type="ChEBI" id="CHEBI:57623"/>
    </ligand>
</feature>
<feature type="binding site" evidence="8">
    <location>
        <position position="386"/>
    </location>
    <ligand>
        <name>(2E)-4-hydroxy-3-methylbut-2-enyl diphosphate</name>
        <dbReference type="ChEBI" id="CHEBI:128753"/>
    </ligand>
</feature>
<keyword evidence="1 8" id="KW-0004">4Fe-4S</keyword>
<evidence type="ECO:0000313" key="10">
    <source>
        <dbReference type="Proteomes" id="UP001062263"/>
    </source>
</evidence>
<feature type="active site" description="Proton donor" evidence="8">
    <location>
        <position position="187"/>
    </location>
</feature>
<feature type="binding site" evidence="8">
    <location>
        <position position="185"/>
    </location>
    <ligand>
        <name>(2E)-4-hydroxy-3-methylbut-2-enyl diphosphate</name>
        <dbReference type="ChEBI" id="CHEBI:128753"/>
    </ligand>
</feature>
<comment type="similarity">
    <text evidence="8">Belongs to the IspH family.</text>
</comment>
<comment type="pathway">
    <text evidence="7 8">Isoprenoid biosynthesis; dimethylallyl diphosphate biosynthesis; dimethylallyl diphosphate from (2E)-4-hydroxy-3-methylbutenyl diphosphate: step 1/1.</text>
</comment>
<feature type="binding site" evidence="8">
    <location>
        <position position="386"/>
    </location>
    <ligand>
        <name>dimethylallyl diphosphate</name>
        <dbReference type="ChEBI" id="CHEBI:57623"/>
    </ligand>
</feature>
<keyword evidence="8" id="KW-0414">Isoprene biosynthesis</keyword>